<dbReference type="RefSeq" id="WP_104422727.1">
    <property type="nucleotide sequence ID" value="NZ_PTIY01000003.1"/>
</dbReference>
<gene>
    <name evidence="11" type="ORF">B0F88_10360</name>
</gene>
<dbReference type="PANTHER" id="PTHR30026:SF20">
    <property type="entry name" value="OUTER MEMBRANE PROTEIN TOLC"/>
    <property type="match status" value="1"/>
</dbReference>
<feature type="coiled-coil region" evidence="8">
    <location>
        <begin position="195"/>
        <end position="222"/>
    </location>
</feature>
<dbReference type="GO" id="GO:1990281">
    <property type="term" value="C:efflux pump complex"/>
    <property type="evidence" value="ECO:0007669"/>
    <property type="project" value="TreeGrafter"/>
</dbReference>
<keyword evidence="12" id="KW-1185">Reference proteome</keyword>
<evidence type="ECO:0000256" key="4">
    <source>
        <dbReference type="ARBA" id="ARBA00022452"/>
    </source>
</evidence>
<evidence type="ECO:0000256" key="7">
    <source>
        <dbReference type="ARBA" id="ARBA00023237"/>
    </source>
</evidence>
<dbReference type="SUPFAM" id="SSF56954">
    <property type="entry name" value="Outer membrane efflux proteins (OEP)"/>
    <property type="match status" value="1"/>
</dbReference>
<dbReference type="InterPro" id="IPR051906">
    <property type="entry name" value="TolC-like"/>
</dbReference>
<keyword evidence="3" id="KW-0813">Transport</keyword>
<keyword evidence="6" id="KW-0472">Membrane</keyword>
<keyword evidence="10" id="KW-0732">Signal</keyword>
<keyword evidence="5" id="KW-0812">Transmembrane</keyword>
<evidence type="ECO:0000256" key="6">
    <source>
        <dbReference type="ARBA" id="ARBA00023136"/>
    </source>
</evidence>
<dbReference type="EMBL" id="PTIY01000003">
    <property type="protein sequence ID" value="PPK72627.1"/>
    <property type="molecule type" value="Genomic_DNA"/>
</dbReference>
<evidence type="ECO:0000256" key="3">
    <source>
        <dbReference type="ARBA" id="ARBA00022448"/>
    </source>
</evidence>
<evidence type="ECO:0000256" key="9">
    <source>
        <dbReference type="SAM" id="MobiDB-lite"/>
    </source>
</evidence>
<comment type="similarity">
    <text evidence="2">Belongs to the outer membrane factor (OMF) (TC 1.B.17) family.</text>
</comment>
<sequence>MPSHNHYLIGALLLLAATAANAETLEDAWSSAINNNHQIKAAKADTSASEQQLHSAEGQRLPDLNVSSSYTQLSETPAAKTQISGQTTTFNMSQPGSVKAQAMASVPIFTSGRISHTINAAEASLQAVQSNETTSVLNIKMQVAEAYIAVLRMESALQVALSHVDALELHMKDVNNLFDQGMVARNDVLTVNVELANARQLVVQASNQLDIAKARYNQLLDRNLADEVKLAHQFPETPQGTLNELSGNALKQRPELVTLAQQIESLEQQAQSVKAALLPQVAVNGGYQYQENRYQAFEGMWTANVGMDWKIFDGSSGHRSDALTRQAISLKEQRDDLSSMIGLQVRQAWLDIQETQKRIAVAQQAIAQADENMKVTADRYQQGLSTNTDVLKAEDLRTTSHGNFNNANYDATLAALHLRRALGIL</sequence>
<accession>A0A2S6H5A3</accession>
<proteinExistence type="inferred from homology"/>
<evidence type="ECO:0000256" key="10">
    <source>
        <dbReference type="SAM" id="SignalP"/>
    </source>
</evidence>
<feature type="region of interest" description="Disordered" evidence="9">
    <location>
        <begin position="42"/>
        <end position="61"/>
    </location>
</feature>
<dbReference type="InterPro" id="IPR003423">
    <property type="entry name" value="OMP_efflux"/>
</dbReference>
<evidence type="ECO:0000256" key="5">
    <source>
        <dbReference type="ARBA" id="ARBA00022692"/>
    </source>
</evidence>
<evidence type="ECO:0000256" key="8">
    <source>
        <dbReference type="SAM" id="Coils"/>
    </source>
</evidence>
<comment type="caution">
    <text evidence="11">The sequence shown here is derived from an EMBL/GenBank/DDBJ whole genome shotgun (WGS) entry which is preliminary data.</text>
</comment>
<keyword evidence="4" id="KW-1134">Transmembrane beta strand</keyword>
<organism evidence="11 12">
    <name type="scientific">Methylobacter tundripaludum</name>
    <dbReference type="NCBI Taxonomy" id="173365"/>
    <lineage>
        <taxon>Bacteria</taxon>
        <taxon>Pseudomonadati</taxon>
        <taxon>Pseudomonadota</taxon>
        <taxon>Gammaproteobacteria</taxon>
        <taxon>Methylococcales</taxon>
        <taxon>Methylococcaceae</taxon>
        <taxon>Methylobacter</taxon>
    </lineage>
</organism>
<dbReference type="OrthoDB" id="9813458at2"/>
<protein>
    <submittedName>
        <fullName evidence="11">Outer membrane protein TolC</fullName>
    </submittedName>
</protein>
<dbReference type="Proteomes" id="UP000238071">
    <property type="component" value="Unassembled WGS sequence"/>
</dbReference>
<name>A0A2S6H5A3_9GAMM</name>
<evidence type="ECO:0000313" key="11">
    <source>
        <dbReference type="EMBL" id="PPK72627.1"/>
    </source>
</evidence>
<dbReference type="GO" id="GO:0015562">
    <property type="term" value="F:efflux transmembrane transporter activity"/>
    <property type="evidence" value="ECO:0007669"/>
    <property type="project" value="InterPro"/>
</dbReference>
<reference evidence="11 12" key="1">
    <citation type="submission" date="2018-02" db="EMBL/GenBank/DDBJ databases">
        <title>Subsurface microbial communities from deep shales in Ohio and West Virginia, USA.</title>
        <authorList>
            <person name="Wrighton K."/>
        </authorList>
    </citation>
    <scope>NUCLEOTIDE SEQUENCE [LARGE SCALE GENOMIC DNA]</scope>
    <source>
        <strain evidence="11 12">OWC-G53F</strain>
    </source>
</reference>
<feature type="chain" id="PRO_5015778147" evidence="10">
    <location>
        <begin position="23"/>
        <end position="425"/>
    </location>
</feature>
<dbReference type="GO" id="GO:0009279">
    <property type="term" value="C:cell outer membrane"/>
    <property type="evidence" value="ECO:0007669"/>
    <property type="project" value="UniProtKB-SubCell"/>
</dbReference>
<dbReference type="Pfam" id="PF02321">
    <property type="entry name" value="OEP"/>
    <property type="match status" value="2"/>
</dbReference>
<dbReference type="GO" id="GO:0015288">
    <property type="term" value="F:porin activity"/>
    <property type="evidence" value="ECO:0007669"/>
    <property type="project" value="TreeGrafter"/>
</dbReference>
<evidence type="ECO:0000313" key="12">
    <source>
        <dbReference type="Proteomes" id="UP000238071"/>
    </source>
</evidence>
<comment type="subcellular location">
    <subcellularLocation>
        <location evidence="1">Cell outer membrane</location>
    </subcellularLocation>
</comment>
<keyword evidence="8" id="KW-0175">Coiled coil</keyword>
<evidence type="ECO:0000256" key="1">
    <source>
        <dbReference type="ARBA" id="ARBA00004442"/>
    </source>
</evidence>
<keyword evidence="7" id="KW-0998">Cell outer membrane</keyword>
<dbReference type="Gene3D" id="1.20.1600.10">
    <property type="entry name" value="Outer membrane efflux proteins (OEP)"/>
    <property type="match status" value="1"/>
</dbReference>
<evidence type="ECO:0000256" key="2">
    <source>
        <dbReference type="ARBA" id="ARBA00007613"/>
    </source>
</evidence>
<feature type="signal peptide" evidence="10">
    <location>
        <begin position="1"/>
        <end position="22"/>
    </location>
</feature>
<dbReference type="AlphaFoldDB" id="A0A2S6H5A3"/>
<dbReference type="PANTHER" id="PTHR30026">
    <property type="entry name" value="OUTER MEMBRANE PROTEIN TOLC"/>
    <property type="match status" value="1"/>
</dbReference>